<evidence type="ECO:0000256" key="2">
    <source>
        <dbReference type="ARBA" id="ARBA00006772"/>
    </source>
</evidence>
<evidence type="ECO:0000256" key="4">
    <source>
        <dbReference type="ARBA" id="ARBA00022989"/>
    </source>
</evidence>
<evidence type="ECO:0000313" key="7">
    <source>
        <dbReference type="EMBL" id="KAH7956106.1"/>
    </source>
</evidence>
<keyword evidence="4 6" id="KW-1133">Transmembrane helix</keyword>
<feature type="transmembrane region" description="Helical" evidence="6">
    <location>
        <begin position="238"/>
        <end position="260"/>
    </location>
</feature>
<dbReference type="Pfam" id="PF00939">
    <property type="entry name" value="Na_sulph_symp"/>
    <property type="match status" value="1"/>
</dbReference>
<feature type="transmembrane region" description="Helical" evidence="6">
    <location>
        <begin position="100"/>
        <end position="121"/>
    </location>
</feature>
<comment type="subcellular location">
    <subcellularLocation>
        <location evidence="1">Membrane</location>
        <topology evidence="1">Multi-pass membrane protein</topology>
    </subcellularLocation>
</comment>
<dbReference type="AlphaFoldDB" id="A0A9D4SWI2"/>
<sequence length="309" mass="33658">MMLLSVTYACNVGGTGSLIGTAPNQILKSIFDQRFPEANELTYAWWMLLNVPAMIVLVLLAYSYVQWSIERKGGATMLGEAAEARLTAEVTRRYNDLGPLTFAEATVVFMLVLTVFLLLTMRPQILPGYIRASVPMVVVSVLLFVIPRDPCMADTIPILTWDEVNNRVSWGTVLVICGGMTLAEASKAVLTKNHPLYYALPVAVCCSFSFMLPAATPTNAIVYHLGHMTPRDMARPGVLMNLMTVAGEIVSVHVVAVYLLGLDSMPWWAKDYSINLAGTNTSHVARAARRAAVDVAGSVQAPSGPHARW</sequence>
<protein>
    <recommendedName>
        <fullName evidence="9">Na+/dicarboxylate, Na+/tricarboxylate and phosphate transporter</fullName>
    </recommendedName>
</protein>
<keyword evidence="8" id="KW-1185">Reference proteome</keyword>
<dbReference type="GO" id="GO:0005886">
    <property type="term" value="C:plasma membrane"/>
    <property type="evidence" value="ECO:0007669"/>
    <property type="project" value="TreeGrafter"/>
</dbReference>
<feature type="transmembrane region" description="Helical" evidence="6">
    <location>
        <begin position="43"/>
        <end position="65"/>
    </location>
</feature>
<dbReference type="PANTHER" id="PTHR10283:SF82">
    <property type="entry name" value="SOLUTE CARRIER FAMILY 13 MEMBER 2"/>
    <property type="match status" value="1"/>
</dbReference>
<evidence type="ECO:0000256" key="6">
    <source>
        <dbReference type="SAM" id="Phobius"/>
    </source>
</evidence>
<feature type="transmembrane region" description="Helical" evidence="6">
    <location>
        <begin position="197"/>
        <end position="218"/>
    </location>
</feature>
<dbReference type="PANTHER" id="PTHR10283">
    <property type="entry name" value="SOLUTE CARRIER FAMILY 13 MEMBER"/>
    <property type="match status" value="1"/>
</dbReference>
<evidence type="ECO:0000313" key="8">
    <source>
        <dbReference type="Proteomes" id="UP000821837"/>
    </source>
</evidence>
<dbReference type="Proteomes" id="UP000821837">
    <property type="component" value="Unassembled WGS sequence"/>
</dbReference>
<proteinExistence type="inferred from homology"/>
<accession>A0A9D4SWI2</accession>
<dbReference type="InterPro" id="IPR001898">
    <property type="entry name" value="SLC13A/DASS"/>
</dbReference>
<organism evidence="7 8">
    <name type="scientific">Rhipicephalus sanguineus</name>
    <name type="common">Brown dog tick</name>
    <name type="synonym">Ixodes sanguineus</name>
    <dbReference type="NCBI Taxonomy" id="34632"/>
    <lineage>
        <taxon>Eukaryota</taxon>
        <taxon>Metazoa</taxon>
        <taxon>Ecdysozoa</taxon>
        <taxon>Arthropoda</taxon>
        <taxon>Chelicerata</taxon>
        <taxon>Arachnida</taxon>
        <taxon>Acari</taxon>
        <taxon>Parasitiformes</taxon>
        <taxon>Ixodida</taxon>
        <taxon>Ixodoidea</taxon>
        <taxon>Ixodidae</taxon>
        <taxon>Rhipicephalinae</taxon>
        <taxon>Rhipicephalus</taxon>
        <taxon>Rhipicephalus</taxon>
    </lineage>
</organism>
<evidence type="ECO:0000256" key="3">
    <source>
        <dbReference type="ARBA" id="ARBA00022692"/>
    </source>
</evidence>
<evidence type="ECO:0000256" key="1">
    <source>
        <dbReference type="ARBA" id="ARBA00004141"/>
    </source>
</evidence>
<comment type="caution">
    <text evidence="7">The sequence shown here is derived from an EMBL/GenBank/DDBJ whole genome shotgun (WGS) entry which is preliminary data.</text>
</comment>
<dbReference type="VEuPathDB" id="VectorBase:RSAN_036159"/>
<dbReference type="GO" id="GO:0015141">
    <property type="term" value="F:succinate transmembrane transporter activity"/>
    <property type="evidence" value="ECO:0007669"/>
    <property type="project" value="TreeGrafter"/>
</dbReference>
<keyword evidence="5 6" id="KW-0472">Membrane</keyword>
<gene>
    <name evidence="7" type="ORF">HPB52_006023</name>
</gene>
<evidence type="ECO:0008006" key="9">
    <source>
        <dbReference type="Google" id="ProtNLM"/>
    </source>
</evidence>
<comment type="similarity">
    <text evidence="2">Belongs to the SLC13A/DASS transporter (TC 2.A.47) family. NADC subfamily.</text>
</comment>
<evidence type="ECO:0000256" key="5">
    <source>
        <dbReference type="ARBA" id="ARBA00023136"/>
    </source>
</evidence>
<keyword evidence="3 6" id="KW-0812">Transmembrane</keyword>
<reference evidence="7" key="2">
    <citation type="submission" date="2021-09" db="EMBL/GenBank/DDBJ databases">
        <authorList>
            <person name="Jia N."/>
            <person name="Wang J."/>
            <person name="Shi W."/>
            <person name="Du L."/>
            <person name="Sun Y."/>
            <person name="Zhan W."/>
            <person name="Jiang J."/>
            <person name="Wang Q."/>
            <person name="Zhang B."/>
            <person name="Ji P."/>
            <person name="Sakyi L.B."/>
            <person name="Cui X."/>
            <person name="Yuan T."/>
            <person name="Jiang B."/>
            <person name="Yang W."/>
            <person name="Lam T.T.-Y."/>
            <person name="Chang Q."/>
            <person name="Ding S."/>
            <person name="Wang X."/>
            <person name="Zhu J."/>
            <person name="Ruan X."/>
            <person name="Zhao L."/>
            <person name="Wei J."/>
            <person name="Que T."/>
            <person name="Du C."/>
            <person name="Cheng J."/>
            <person name="Dai P."/>
            <person name="Han X."/>
            <person name="Huang E."/>
            <person name="Gao Y."/>
            <person name="Liu J."/>
            <person name="Shao H."/>
            <person name="Ye R."/>
            <person name="Li L."/>
            <person name="Wei W."/>
            <person name="Wang X."/>
            <person name="Wang C."/>
            <person name="Huo Q."/>
            <person name="Li W."/>
            <person name="Guo W."/>
            <person name="Chen H."/>
            <person name="Chen S."/>
            <person name="Zhou L."/>
            <person name="Zhou L."/>
            <person name="Ni X."/>
            <person name="Tian J."/>
            <person name="Zhou Y."/>
            <person name="Sheng Y."/>
            <person name="Liu T."/>
            <person name="Pan Y."/>
            <person name="Xia L."/>
            <person name="Li J."/>
            <person name="Zhao F."/>
            <person name="Cao W."/>
        </authorList>
    </citation>
    <scope>NUCLEOTIDE SEQUENCE</scope>
    <source>
        <strain evidence="7">Rsan-2018</strain>
        <tissue evidence="7">Larvae</tissue>
    </source>
</reference>
<feature type="transmembrane region" description="Helical" evidence="6">
    <location>
        <begin position="128"/>
        <end position="147"/>
    </location>
</feature>
<name>A0A9D4SWI2_RHISA</name>
<reference evidence="7" key="1">
    <citation type="journal article" date="2020" name="Cell">
        <title>Large-Scale Comparative Analyses of Tick Genomes Elucidate Their Genetic Diversity and Vector Capacities.</title>
        <authorList>
            <consortium name="Tick Genome and Microbiome Consortium (TIGMIC)"/>
            <person name="Jia N."/>
            <person name="Wang J."/>
            <person name="Shi W."/>
            <person name="Du L."/>
            <person name="Sun Y."/>
            <person name="Zhan W."/>
            <person name="Jiang J.F."/>
            <person name="Wang Q."/>
            <person name="Zhang B."/>
            <person name="Ji P."/>
            <person name="Bell-Sakyi L."/>
            <person name="Cui X.M."/>
            <person name="Yuan T.T."/>
            <person name="Jiang B.G."/>
            <person name="Yang W.F."/>
            <person name="Lam T.T."/>
            <person name="Chang Q.C."/>
            <person name="Ding S.J."/>
            <person name="Wang X.J."/>
            <person name="Zhu J.G."/>
            <person name="Ruan X.D."/>
            <person name="Zhao L."/>
            <person name="Wei J.T."/>
            <person name="Ye R.Z."/>
            <person name="Que T.C."/>
            <person name="Du C.H."/>
            <person name="Zhou Y.H."/>
            <person name="Cheng J.X."/>
            <person name="Dai P.F."/>
            <person name="Guo W.B."/>
            <person name="Han X.H."/>
            <person name="Huang E.J."/>
            <person name="Li L.F."/>
            <person name="Wei W."/>
            <person name="Gao Y.C."/>
            <person name="Liu J.Z."/>
            <person name="Shao H.Z."/>
            <person name="Wang X."/>
            <person name="Wang C.C."/>
            <person name="Yang T.C."/>
            <person name="Huo Q.B."/>
            <person name="Li W."/>
            <person name="Chen H.Y."/>
            <person name="Chen S.E."/>
            <person name="Zhou L.G."/>
            <person name="Ni X.B."/>
            <person name="Tian J.H."/>
            <person name="Sheng Y."/>
            <person name="Liu T."/>
            <person name="Pan Y.S."/>
            <person name="Xia L.Y."/>
            <person name="Li J."/>
            <person name="Zhao F."/>
            <person name="Cao W.C."/>
        </authorList>
    </citation>
    <scope>NUCLEOTIDE SEQUENCE</scope>
    <source>
        <strain evidence="7">Rsan-2018</strain>
    </source>
</reference>
<dbReference type="GO" id="GO:0015137">
    <property type="term" value="F:citrate transmembrane transporter activity"/>
    <property type="evidence" value="ECO:0007669"/>
    <property type="project" value="TreeGrafter"/>
</dbReference>
<dbReference type="EMBL" id="JABSTV010001250">
    <property type="protein sequence ID" value="KAH7956106.1"/>
    <property type="molecule type" value="Genomic_DNA"/>
</dbReference>